<dbReference type="InterPro" id="IPR036986">
    <property type="entry name" value="S4_RNA-bd_sf"/>
</dbReference>
<dbReference type="Gene3D" id="3.10.290.10">
    <property type="entry name" value="RNA-binding S4 domain"/>
    <property type="match status" value="1"/>
</dbReference>
<keyword evidence="1" id="KW-0694">RNA-binding</keyword>
<dbReference type="InterPro" id="IPR002942">
    <property type="entry name" value="S4_RNA-bd"/>
</dbReference>
<name>A0A3D9Z5U0_9HYPH</name>
<dbReference type="RefSeq" id="WP_115835381.1">
    <property type="nucleotide sequence ID" value="NZ_CP025086.1"/>
</dbReference>
<comment type="caution">
    <text evidence="3">The sequence shown here is derived from an EMBL/GenBank/DDBJ whole genome shotgun (WGS) entry which is preliminary data.</text>
</comment>
<accession>A0A3D9Z5U0</accession>
<dbReference type="OrthoDB" id="9797176at2"/>
<keyword evidence="3" id="KW-0346">Stress response</keyword>
<evidence type="ECO:0000313" key="3">
    <source>
        <dbReference type="EMBL" id="REF89638.1"/>
    </source>
</evidence>
<dbReference type="AlphaFoldDB" id="A0A3D9Z5U0"/>
<keyword evidence="4" id="KW-1185">Reference proteome</keyword>
<feature type="domain" description="RNA-binding S4" evidence="2">
    <location>
        <begin position="16"/>
        <end position="82"/>
    </location>
</feature>
<dbReference type="Proteomes" id="UP000256900">
    <property type="component" value="Unassembled WGS sequence"/>
</dbReference>
<dbReference type="CDD" id="cd00165">
    <property type="entry name" value="S4"/>
    <property type="match status" value="1"/>
</dbReference>
<evidence type="ECO:0000256" key="1">
    <source>
        <dbReference type="PROSITE-ProRule" id="PRU00182"/>
    </source>
</evidence>
<dbReference type="EMBL" id="QUMO01000001">
    <property type="protein sequence ID" value="REF89638.1"/>
    <property type="molecule type" value="Genomic_DNA"/>
</dbReference>
<organism evidence="3 4">
    <name type="scientific">Methylovirgula ligni</name>
    <dbReference type="NCBI Taxonomy" id="569860"/>
    <lineage>
        <taxon>Bacteria</taxon>
        <taxon>Pseudomonadati</taxon>
        <taxon>Pseudomonadota</taxon>
        <taxon>Alphaproteobacteria</taxon>
        <taxon>Hyphomicrobiales</taxon>
        <taxon>Beijerinckiaceae</taxon>
        <taxon>Methylovirgula</taxon>
    </lineage>
</organism>
<protein>
    <submittedName>
        <fullName evidence="3">Heat shock protein Hsp15</fullName>
    </submittedName>
</protein>
<dbReference type="SMART" id="SM00363">
    <property type="entry name" value="S4"/>
    <property type="match status" value="1"/>
</dbReference>
<sequence length="108" mass="11932">MAATPRLFAPEAAERQRLDKWLWFARVVKTRRQAVDLIAGGHVRVDSRRIETPAKLVGPGEVLTIALERQVRVLRIIGLAGRRGSAVEAQNLFVDLNVKGLAVEPEAV</sequence>
<proteinExistence type="predicted"/>
<reference evidence="3 4" key="1">
    <citation type="submission" date="2018-08" db="EMBL/GenBank/DDBJ databases">
        <title>Genomic Encyclopedia of Type Strains, Phase IV (KMG-IV): sequencing the most valuable type-strain genomes for metagenomic binning, comparative biology and taxonomic classification.</title>
        <authorList>
            <person name="Goeker M."/>
        </authorList>
    </citation>
    <scope>NUCLEOTIDE SEQUENCE [LARGE SCALE GENOMIC DNA]</scope>
    <source>
        <strain evidence="3 4">BW863</strain>
    </source>
</reference>
<evidence type="ECO:0000313" key="4">
    <source>
        <dbReference type="Proteomes" id="UP000256900"/>
    </source>
</evidence>
<gene>
    <name evidence="3" type="ORF">DES32_0867</name>
</gene>
<evidence type="ECO:0000259" key="2">
    <source>
        <dbReference type="SMART" id="SM00363"/>
    </source>
</evidence>
<dbReference type="PROSITE" id="PS50889">
    <property type="entry name" value="S4"/>
    <property type="match status" value="1"/>
</dbReference>
<dbReference type="GO" id="GO:0003723">
    <property type="term" value="F:RNA binding"/>
    <property type="evidence" value="ECO:0007669"/>
    <property type="project" value="UniProtKB-KW"/>
</dbReference>
<dbReference type="SUPFAM" id="SSF55174">
    <property type="entry name" value="Alpha-L RNA-binding motif"/>
    <property type="match status" value="1"/>
</dbReference>
<dbReference type="Pfam" id="PF01479">
    <property type="entry name" value="S4"/>
    <property type="match status" value="1"/>
</dbReference>